<reference evidence="1 2" key="1">
    <citation type="journal article" date="2008" name="Nature">
        <title>The genome of the model beetle and pest Tribolium castaneum.</title>
        <authorList>
            <consortium name="Tribolium Genome Sequencing Consortium"/>
            <person name="Richards S."/>
            <person name="Gibbs R.A."/>
            <person name="Weinstock G.M."/>
            <person name="Brown S.J."/>
            <person name="Denell R."/>
            <person name="Beeman R.W."/>
            <person name="Gibbs R."/>
            <person name="Beeman R.W."/>
            <person name="Brown S.J."/>
            <person name="Bucher G."/>
            <person name="Friedrich M."/>
            <person name="Grimmelikhuijzen C.J."/>
            <person name="Klingler M."/>
            <person name="Lorenzen M."/>
            <person name="Richards S."/>
            <person name="Roth S."/>
            <person name="Schroder R."/>
            <person name="Tautz D."/>
            <person name="Zdobnov E.M."/>
            <person name="Muzny D."/>
            <person name="Gibbs R.A."/>
            <person name="Weinstock G.M."/>
            <person name="Attaway T."/>
            <person name="Bell S."/>
            <person name="Buhay C.J."/>
            <person name="Chandrabose M.N."/>
            <person name="Chavez D."/>
            <person name="Clerk-Blankenburg K.P."/>
            <person name="Cree A."/>
            <person name="Dao M."/>
            <person name="Davis C."/>
            <person name="Chacko J."/>
            <person name="Dinh H."/>
            <person name="Dugan-Rocha S."/>
            <person name="Fowler G."/>
            <person name="Garner T.T."/>
            <person name="Garnes J."/>
            <person name="Gnirke A."/>
            <person name="Hawes A."/>
            <person name="Hernandez J."/>
            <person name="Hines S."/>
            <person name="Holder M."/>
            <person name="Hume J."/>
            <person name="Jhangiani S.N."/>
            <person name="Joshi V."/>
            <person name="Khan Z.M."/>
            <person name="Jackson L."/>
            <person name="Kovar C."/>
            <person name="Kowis A."/>
            <person name="Lee S."/>
            <person name="Lewis L.R."/>
            <person name="Margolis J."/>
            <person name="Morgan M."/>
            <person name="Nazareth L.V."/>
            <person name="Nguyen N."/>
            <person name="Okwuonu G."/>
            <person name="Parker D."/>
            <person name="Richards S."/>
            <person name="Ruiz S.J."/>
            <person name="Santibanez J."/>
            <person name="Savard J."/>
            <person name="Scherer S.E."/>
            <person name="Schneider B."/>
            <person name="Sodergren E."/>
            <person name="Tautz D."/>
            <person name="Vattahil S."/>
            <person name="Villasana D."/>
            <person name="White C.S."/>
            <person name="Wright R."/>
            <person name="Park Y."/>
            <person name="Beeman R.W."/>
            <person name="Lord J."/>
            <person name="Oppert B."/>
            <person name="Lorenzen M."/>
            <person name="Brown S."/>
            <person name="Wang L."/>
            <person name="Savard J."/>
            <person name="Tautz D."/>
            <person name="Richards S."/>
            <person name="Weinstock G."/>
            <person name="Gibbs R.A."/>
            <person name="Liu Y."/>
            <person name="Worley K."/>
            <person name="Weinstock G."/>
            <person name="Elsik C.G."/>
            <person name="Reese J.T."/>
            <person name="Elhaik E."/>
            <person name="Landan G."/>
            <person name="Graur D."/>
            <person name="Arensburger P."/>
            <person name="Atkinson P."/>
            <person name="Beeman R.W."/>
            <person name="Beidler J."/>
            <person name="Brown S.J."/>
            <person name="Demuth J.P."/>
            <person name="Drury D.W."/>
            <person name="Du Y.Z."/>
            <person name="Fujiwara H."/>
            <person name="Lorenzen M."/>
            <person name="Maselli V."/>
            <person name="Osanai M."/>
            <person name="Park Y."/>
            <person name="Robertson H.M."/>
            <person name="Tu Z."/>
            <person name="Wang J.J."/>
            <person name="Wang S."/>
            <person name="Richards S."/>
            <person name="Song H."/>
            <person name="Zhang L."/>
            <person name="Sodergren E."/>
            <person name="Werner D."/>
            <person name="Stanke M."/>
            <person name="Morgenstern B."/>
            <person name="Solovyev V."/>
            <person name="Kosarev P."/>
            <person name="Brown G."/>
            <person name="Chen H.C."/>
            <person name="Ermolaeva O."/>
            <person name="Hlavina W."/>
            <person name="Kapustin Y."/>
            <person name="Kiryutin B."/>
            <person name="Kitts P."/>
            <person name="Maglott D."/>
            <person name="Pruitt K."/>
            <person name="Sapojnikov V."/>
            <person name="Souvorov A."/>
            <person name="Mackey A.J."/>
            <person name="Waterhouse R.M."/>
            <person name="Wyder S."/>
            <person name="Zdobnov E.M."/>
            <person name="Zdobnov E.M."/>
            <person name="Wyder S."/>
            <person name="Kriventseva E.V."/>
            <person name="Kadowaki T."/>
            <person name="Bork P."/>
            <person name="Aranda M."/>
            <person name="Bao R."/>
            <person name="Beermann A."/>
            <person name="Berns N."/>
            <person name="Bolognesi R."/>
            <person name="Bonneton F."/>
            <person name="Bopp D."/>
            <person name="Brown S.J."/>
            <person name="Bucher G."/>
            <person name="Butts T."/>
            <person name="Chaumot A."/>
            <person name="Denell R.E."/>
            <person name="Ferrier D.E."/>
            <person name="Friedrich M."/>
            <person name="Gordon C.M."/>
            <person name="Jindra M."/>
            <person name="Klingler M."/>
            <person name="Lan Q."/>
            <person name="Lattorff H.M."/>
            <person name="Laudet V."/>
            <person name="von Levetsow C."/>
            <person name="Liu Z."/>
            <person name="Lutz R."/>
            <person name="Lynch J.A."/>
            <person name="da Fonseca R.N."/>
            <person name="Posnien N."/>
            <person name="Reuter R."/>
            <person name="Roth S."/>
            <person name="Savard J."/>
            <person name="Schinko J.B."/>
            <person name="Schmitt C."/>
            <person name="Schoppmeier M."/>
            <person name="Schroder R."/>
            <person name="Shippy T.D."/>
            <person name="Simonnet F."/>
            <person name="Marques-Souza H."/>
            <person name="Tautz D."/>
            <person name="Tomoyasu Y."/>
            <person name="Trauner J."/>
            <person name="Van der Zee M."/>
            <person name="Vervoort M."/>
            <person name="Wittkopp N."/>
            <person name="Wimmer E.A."/>
            <person name="Yang X."/>
            <person name="Jones A.K."/>
            <person name="Sattelle D.B."/>
            <person name="Ebert P.R."/>
            <person name="Nelson D."/>
            <person name="Scott J.G."/>
            <person name="Beeman R.W."/>
            <person name="Muthukrishnan S."/>
            <person name="Kramer K.J."/>
            <person name="Arakane Y."/>
            <person name="Beeman R.W."/>
            <person name="Zhu Q."/>
            <person name="Hogenkamp D."/>
            <person name="Dixit R."/>
            <person name="Oppert B."/>
            <person name="Jiang H."/>
            <person name="Zou Z."/>
            <person name="Marshall J."/>
            <person name="Elpidina E."/>
            <person name="Vinokurov K."/>
            <person name="Oppert C."/>
            <person name="Zou Z."/>
            <person name="Evans J."/>
            <person name="Lu Z."/>
            <person name="Zhao P."/>
            <person name="Sumathipala N."/>
            <person name="Altincicek B."/>
            <person name="Vilcinskas A."/>
            <person name="Williams M."/>
            <person name="Hultmark D."/>
            <person name="Hetru C."/>
            <person name="Jiang H."/>
            <person name="Grimmelikhuijzen C.J."/>
            <person name="Hauser F."/>
            <person name="Cazzamali G."/>
            <person name="Williamson M."/>
            <person name="Park Y."/>
            <person name="Li B."/>
            <person name="Tanaka Y."/>
            <person name="Predel R."/>
            <person name="Neupert S."/>
            <person name="Schachtner J."/>
            <person name="Verleyen P."/>
            <person name="Raible F."/>
            <person name="Bork P."/>
            <person name="Friedrich M."/>
            <person name="Walden K.K."/>
            <person name="Robertson H.M."/>
            <person name="Angeli S."/>
            <person name="Foret S."/>
            <person name="Bucher G."/>
            <person name="Schuetz S."/>
            <person name="Maleszka R."/>
            <person name="Wimmer E.A."/>
            <person name="Beeman R.W."/>
            <person name="Lorenzen M."/>
            <person name="Tomoyasu Y."/>
            <person name="Miller S.C."/>
            <person name="Grossmann D."/>
            <person name="Bucher G."/>
        </authorList>
    </citation>
    <scope>NUCLEOTIDE SEQUENCE [LARGE SCALE GENOMIC DNA]</scope>
    <source>
        <strain evidence="1 2">Georgia GA2</strain>
    </source>
</reference>
<evidence type="ECO:0000313" key="2">
    <source>
        <dbReference type="Proteomes" id="UP000007266"/>
    </source>
</evidence>
<dbReference type="InParanoid" id="D2A5Y4"/>
<dbReference type="Proteomes" id="UP000007266">
    <property type="component" value="Linkage group 6"/>
</dbReference>
<reference evidence="1 2" key="2">
    <citation type="journal article" date="2010" name="Nucleic Acids Res.">
        <title>BeetleBase in 2010: revisions to provide comprehensive genomic information for Tribolium castaneum.</title>
        <authorList>
            <person name="Kim H.S."/>
            <person name="Murphy T."/>
            <person name="Xia J."/>
            <person name="Caragea D."/>
            <person name="Park Y."/>
            <person name="Beeman R.W."/>
            <person name="Lorenzen M.D."/>
            <person name="Butcher S."/>
            <person name="Manak J.R."/>
            <person name="Brown S.J."/>
        </authorList>
    </citation>
    <scope>GENOME REANNOTATION</scope>
    <source>
        <strain evidence="1 2">Georgia GA2</strain>
    </source>
</reference>
<proteinExistence type="predicted"/>
<evidence type="ECO:0000313" key="1">
    <source>
        <dbReference type="EMBL" id="EFA05009.1"/>
    </source>
</evidence>
<gene>
    <name evidence="1" type="primary">GLEAN_15090</name>
    <name evidence="1" type="ORF">TcasGA2_TC015090</name>
</gene>
<dbReference type="AlphaFoldDB" id="D2A5Y4"/>
<name>D2A5Y4_TRICA</name>
<sequence>MLYETKAQFAAVVGKRANKKIITKNPLGIWRFSQRQSFPGSFYMSYIKIVPFLN</sequence>
<dbReference type="EMBL" id="KQ971345">
    <property type="protein sequence ID" value="EFA05009.1"/>
    <property type="molecule type" value="Genomic_DNA"/>
</dbReference>
<organism evidence="1 2">
    <name type="scientific">Tribolium castaneum</name>
    <name type="common">Red flour beetle</name>
    <dbReference type="NCBI Taxonomy" id="7070"/>
    <lineage>
        <taxon>Eukaryota</taxon>
        <taxon>Metazoa</taxon>
        <taxon>Ecdysozoa</taxon>
        <taxon>Arthropoda</taxon>
        <taxon>Hexapoda</taxon>
        <taxon>Insecta</taxon>
        <taxon>Pterygota</taxon>
        <taxon>Neoptera</taxon>
        <taxon>Endopterygota</taxon>
        <taxon>Coleoptera</taxon>
        <taxon>Polyphaga</taxon>
        <taxon>Cucujiformia</taxon>
        <taxon>Tenebrionidae</taxon>
        <taxon>Tenebrionidae incertae sedis</taxon>
        <taxon>Tribolium</taxon>
    </lineage>
</organism>
<dbReference type="HOGENOM" id="CLU_3052962_0_0_1"/>
<keyword evidence="2" id="KW-1185">Reference proteome</keyword>
<accession>D2A5Y4</accession>
<protein>
    <submittedName>
        <fullName evidence="1">Uncharacterized protein</fullName>
    </submittedName>
</protein>